<sequence>MHQQHYHLQHGASSTLHSPLPLPLSSSPSPSSSSSSSSSQIRFDSHLLPTTGHTLHWIDNALVSFFGRPNQSPVSIIETKQHSSLNIYSPYVPSSSSMPSPCRRSAHTTTSIHDKNNTTQLYLIGGLSTENDEPLADIWKLNWDSKKWINLTTALGPFEPGLMGHVTLSLPLQSSMHLLTCFGANHQQHTFFHHCTLFNTDSLSWKRLQLSPSSSSSTSLPTPRIHTSMISANGSHAVLYGGVSSTSTLLDDLWWVDLSNIDSSSRTIMFTPLAHCIPRAGHTALMVSDSLMLVDGGQYDGSFKDGTTILDLAAMETSSTLHRHQKRELESRSPAEEVAHDPIQVASSPSSSSQGSSGISGGAIGGIIVAVVLTLGVTITLFVFYQRRQRRQRNYDLHSRAVRFSLSTPPRPSDSYIEQQRSSIIQHPDAAKTRLSHMSFGSDFYVGLDGEGSRSSASSLPRRSKAATTSTSSITPKNSSNNNHPNMLDSPSRQLYTNWVCETPVPPSAIATTSEYNHSNLSGALDPRHTSMYINQSTLANSADHDHDENNDDDEDEGCAKKRSSTAFRRFRLSIFRPLDIGSTIAEQQGSDSQQQQQHQDQHNTTQIKSGACGPTSSTANHGGSGYDDQPTTNTTKRRSSMFGLSRFLNIGDSTTGSEQDQNQNHDDGLDQQNQQQQPVYPPYHRHHHQADTRASLGSKSVASLQWVEFNNDMDFDSGLASRHLAVMNHRQSVVTISSSSGFGSASVDDISLGSKPTSPRNTLIMTQQQQQPSFYQRSHHPSSSSSYRLGHRELQSWEDARMSWLGSSPPPPHHRLATRDPTKTNSFPTLSPLNID</sequence>
<feature type="region of interest" description="Disordered" evidence="3">
    <location>
        <begin position="541"/>
        <end position="561"/>
    </location>
</feature>
<evidence type="ECO:0000313" key="6">
    <source>
        <dbReference type="EMBL" id="ORZ10538.1"/>
    </source>
</evidence>
<feature type="compositionally biased region" description="Polar residues" evidence="3">
    <location>
        <begin position="478"/>
        <end position="491"/>
    </location>
</feature>
<evidence type="ECO:0000259" key="5">
    <source>
        <dbReference type="Pfam" id="PF24981"/>
    </source>
</evidence>
<dbReference type="PANTHER" id="PTHR46093:SF18">
    <property type="entry name" value="FIBRONECTIN TYPE-III DOMAIN-CONTAINING PROTEIN"/>
    <property type="match status" value="1"/>
</dbReference>
<feature type="region of interest" description="Disordered" evidence="3">
    <location>
        <begin position="321"/>
        <end position="357"/>
    </location>
</feature>
<name>A0A1X2I8C8_9FUNG</name>
<dbReference type="OrthoDB" id="199599at2759"/>
<feature type="region of interest" description="Disordered" evidence="3">
    <location>
        <begin position="451"/>
        <end position="491"/>
    </location>
</feature>
<organism evidence="6 7">
    <name type="scientific">Absidia repens</name>
    <dbReference type="NCBI Taxonomy" id="90262"/>
    <lineage>
        <taxon>Eukaryota</taxon>
        <taxon>Fungi</taxon>
        <taxon>Fungi incertae sedis</taxon>
        <taxon>Mucoromycota</taxon>
        <taxon>Mucoromycotina</taxon>
        <taxon>Mucoromycetes</taxon>
        <taxon>Mucorales</taxon>
        <taxon>Cunninghamellaceae</taxon>
        <taxon>Absidia</taxon>
    </lineage>
</organism>
<dbReference type="Gene3D" id="2.120.10.80">
    <property type="entry name" value="Kelch-type beta propeller"/>
    <property type="match status" value="1"/>
</dbReference>
<dbReference type="Pfam" id="PF24981">
    <property type="entry name" value="Beta-prop_ATRN-LZTR1"/>
    <property type="match status" value="1"/>
</dbReference>
<feature type="compositionally biased region" description="Polar residues" evidence="3">
    <location>
        <begin position="768"/>
        <end position="777"/>
    </location>
</feature>
<feature type="compositionally biased region" description="Polar residues" evidence="3">
    <location>
        <begin position="824"/>
        <end position="837"/>
    </location>
</feature>
<feature type="region of interest" description="Disordered" evidence="3">
    <location>
        <begin position="768"/>
        <end position="790"/>
    </location>
</feature>
<evidence type="ECO:0000256" key="2">
    <source>
        <dbReference type="ARBA" id="ARBA00022737"/>
    </source>
</evidence>
<keyword evidence="4" id="KW-0472">Membrane</keyword>
<keyword evidence="4" id="KW-1133">Transmembrane helix</keyword>
<feature type="transmembrane region" description="Helical" evidence="4">
    <location>
        <begin position="359"/>
        <end position="385"/>
    </location>
</feature>
<dbReference type="Proteomes" id="UP000193560">
    <property type="component" value="Unassembled WGS sequence"/>
</dbReference>
<dbReference type="SUPFAM" id="SSF117281">
    <property type="entry name" value="Kelch motif"/>
    <property type="match status" value="1"/>
</dbReference>
<evidence type="ECO:0000256" key="3">
    <source>
        <dbReference type="SAM" id="MobiDB-lite"/>
    </source>
</evidence>
<keyword evidence="1" id="KW-0880">Kelch repeat</keyword>
<keyword evidence="4" id="KW-0812">Transmembrane</keyword>
<dbReference type="InterPro" id="IPR056737">
    <property type="entry name" value="Beta-prop_ATRN-MKLN-like"/>
</dbReference>
<protein>
    <recommendedName>
        <fullName evidence="5">Attractin/MKLN-like beta-propeller domain-containing protein</fullName>
    </recommendedName>
</protein>
<gene>
    <name evidence="6" type="ORF">BCR42DRAFT_494553</name>
</gene>
<dbReference type="InterPro" id="IPR015915">
    <property type="entry name" value="Kelch-typ_b-propeller"/>
</dbReference>
<feature type="compositionally biased region" description="Low complexity" evidence="3">
    <location>
        <begin position="453"/>
        <end position="477"/>
    </location>
</feature>
<feature type="region of interest" description="Disordered" evidence="3">
    <location>
        <begin position="803"/>
        <end position="837"/>
    </location>
</feature>
<dbReference type="AlphaFoldDB" id="A0A1X2I8C8"/>
<dbReference type="STRING" id="90262.A0A1X2I8C8"/>
<keyword evidence="2" id="KW-0677">Repeat</keyword>
<reference evidence="6 7" key="1">
    <citation type="submission" date="2016-07" db="EMBL/GenBank/DDBJ databases">
        <title>Pervasive Adenine N6-methylation of Active Genes in Fungi.</title>
        <authorList>
            <consortium name="DOE Joint Genome Institute"/>
            <person name="Mondo S.J."/>
            <person name="Dannebaum R.O."/>
            <person name="Kuo R.C."/>
            <person name="Labutti K."/>
            <person name="Haridas S."/>
            <person name="Kuo A."/>
            <person name="Salamov A."/>
            <person name="Ahrendt S.R."/>
            <person name="Lipzen A."/>
            <person name="Sullivan W."/>
            <person name="Andreopoulos W.B."/>
            <person name="Clum A."/>
            <person name="Lindquist E."/>
            <person name="Daum C."/>
            <person name="Ramamoorthy G.K."/>
            <person name="Gryganskyi A."/>
            <person name="Culley D."/>
            <person name="Magnuson J.K."/>
            <person name="James T.Y."/>
            <person name="O'Malley M.A."/>
            <person name="Stajich J.E."/>
            <person name="Spatafora J.W."/>
            <person name="Visel A."/>
            <person name="Grigoriev I.V."/>
        </authorList>
    </citation>
    <scope>NUCLEOTIDE SEQUENCE [LARGE SCALE GENOMIC DNA]</scope>
    <source>
        <strain evidence="6 7">NRRL 1336</strain>
    </source>
</reference>
<dbReference type="PANTHER" id="PTHR46093">
    <property type="entry name" value="ACYL-COA-BINDING DOMAIN-CONTAINING PROTEIN 5"/>
    <property type="match status" value="1"/>
</dbReference>
<feature type="compositionally biased region" description="Low complexity" evidence="3">
    <location>
        <begin position="588"/>
        <end position="607"/>
    </location>
</feature>
<proteinExistence type="predicted"/>
<feature type="domain" description="Attractin/MKLN-like beta-propeller" evidence="5">
    <location>
        <begin position="95"/>
        <end position="299"/>
    </location>
</feature>
<evidence type="ECO:0000256" key="4">
    <source>
        <dbReference type="SAM" id="Phobius"/>
    </source>
</evidence>
<keyword evidence="7" id="KW-1185">Reference proteome</keyword>
<accession>A0A1X2I8C8</accession>
<feature type="region of interest" description="Disordered" evidence="3">
    <location>
        <begin position="1"/>
        <end position="39"/>
    </location>
</feature>
<feature type="compositionally biased region" description="Low complexity" evidence="3">
    <location>
        <begin position="342"/>
        <end position="357"/>
    </location>
</feature>
<evidence type="ECO:0000313" key="7">
    <source>
        <dbReference type="Proteomes" id="UP000193560"/>
    </source>
</evidence>
<dbReference type="EMBL" id="MCGE01000024">
    <property type="protein sequence ID" value="ORZ10538.1"/>
    <property type="molecule type" value="Genomic_DNA"/>
</dbReference>
<feature type="region of interest" description="Disordered" evidence="3">
    <location>
        <begin position="587"/>
        <end position="697"/>
    </location>
</feature>
<comment type="caution">
    <text evidence="6">The sequence shown here is derived from an EMBL/GenBank/DDBJ whole genome shotgun (WGS) entry which is preliminary data.</text>
</comment>
<feature type="compositionally biased region" description="Low complexity" evidence="3">
    <location>
        <begin position="13"/>
        <end position="39"/>
    </location>
</feature>
<evidence type="ECO:0000256" key="1">
    <source>
        <dbReference type="ARBA" id="ARBA00022441"/>
    </source>
</evidence>
<feature type="compositionally biased region" description="Basic and acidic residues" evidence="3">
    <location>
        <begin position="327"/>
        <end position="340"/>
    </location>
</feature>